<dbReference type="AlphaFoldDB" id="A0A368P2T0"/>
<dbReference type="EMBL" id="QPIG01000004">
    <property type="protein sequence ID" value="RCU56736.1"/>
    <property type="molecule type" value="Genomic_DNA"/>
</dbReference>
<dbReference type="CDD" id="cd02966">
    <property type="entry name" value="TlpA_like_family"/>
    <property type="match status" value="1"/>
</dbReference>
<dbReference type="InterPro" id="IPR000866">
    <property type="entry name" value="AhpC/TSA"/>
</dbReference>
<keyword evidence="3" id="KW-1185">Reference proteome</keyword>
<dbReference type="OrthoDB" id="9815205at2"/>
<dbReference type="GO" id="GO:0016491">
    <property type="term" value="F:oxidoreductase activity"/>
    <property type="evidence" value="ECO:0007669"/>
    <property type="project" value="InterPro"/>
</dbReference>
<evidence type="ECO:0000259" key="1">
    <source>
        <dbReference type="PROSITE" id="PS51352"/>
    </source>
</evidence>
<dbReference type="InterPro" id="IPR036249">
    <property type="entry name" value="Thioredoxin-like_sf"/>
</dbReference>
<dbReference type="GO" id="GO:0016209">
    <property type="term" value="F:antioxidant activity"/>
    <property type="evidence" value="ECO:0007669"/>
    <property type="project" value="InterPro"/>
</dbReference>
<name>A0A368P2T0_9FLAO</name>
<gene>
    <name evidence="2" type="ORF">DU428_10275</name>
</gene>
<dbReference type="InterPro" id="IPR050553">
    <property type="entry name" value="Thioredoxin_ResA/DsbE_sf"/>
</dbReference>
<dbReference type="PANTHER" id="PTHR42852:SF17">
    <property type="entry name" value="THIOREDOXIN-LIKE PROTEIN HI_1115"/>
    <property type="match status" value="1"/>
</dbReference>
<evidence type="ECO:0000313" key="3">
    <source>
        <dbReference type="Proteomes" id="UP000252249"/>
    </source>
</evidence>
<proteinExistence type="predicted"/>
<sequence length="187" mass="21537">MKKSKFSPSNIIFVIVIALLIIPQTRKPIQVFMHKGMALINPSEIKEDKREQVASYNWNLVDPEGNTYNFKEAQGKVVFINFWATWCPPCIAEMPNIDDLFTDYKDRVVFLLVSNENLKTIKDFKDKNDYNFKFYQSLSNPPRNFNTTSIPQTYIIDKSGAIVMDKTGAANWNSDSVRSLLEKLLKA</sequence>
<dbReference type="Pfam" id="PF00578">
    <property type="entry name" value="AhpC-TSA"/>
    <property type="match status" value="1"/>
</dbReference>
<protein>
    <submittedName>
        <fullName evidence="2">TlpA family protein disulfide reductase</fullName>
    </submittedName>
</protein>
<dbReference type="SUPFAM" id="SSF52833">
    <property type="entry name" value="Thioredoxin-like"/>
    <property type="match status" value="1"/>
</dbReference>
<dbReference type="PANTHER" id="PTHR42852">
    <property type="entry name" value="THIOL:DISULFIDE INTERCHANGE PROTEIN DSBE"/>
    <property type="match status" value="1"/>
</dbReference>
<evidence type="ECO:0000313" key="2">
    <source>
        <dbReference type="EMBL" id="RCU56736.1"/>
    </source>
</evidence>
<reference evidence="2 3" key="1">
    <citation type="submission" date="2018-07" db="EMBL/GenBank/DDBJ databases">
        <title>Oceanihabitans testaceum sp. nov., isolated from marine sediment.</title>
        <authorList>
            <person name="Li C.-M."/>
        </authorList>
    </citation>
    <scope>NUCLEOTIDE SEQUENCE [LARGE SCALE GENOMIC DNA]</scope>
    <source>
        <strain evidence="2 3">S9-10</strain>
    </source>
</reference>
<organism evidence="2 3">
    <name type="scientific">Oceanihabitans sediminis</name>
    <dbReference type="NCBI Taxonomy" id="1812012"/>
    <lineage>
        <taxon>Bacteria</taxon>
        <taxon>Pseudomonadati</taxon>
        <taxon>Bacteroidota</taxon>
        <taxon>Flavobacteriia</taxon>
        <taxon>Flavobacteriales</taxon>
        <taxon>Flavobacteriaceae</taxon>
        <taxon>Oceanihabitans</taxon>
    </lineage>
</organism>
<accession>A0A368P2T0</accession>
<dbReference type="PROSITE" id="PS51352">
    <property type="entry name" value="THIOREDOXIN_2"/>
    <property type="match status" value="1"/>
</dbReference>
<dbReference type="Gene3D" id="3.40.30.10">
    <property type="entry name" value="Glutaredoxin"/>
    <property type="match status" value="1"/>
</dbReference>
<comment type="caution">
    <text evidence="2">The sequence shown here is derived from an EMBL/GenBank/DDBJ whole genome shotgun (WGS) entry which is preliminary data.</text>
</comment>
<dbReference type="RefSeq" id="WP_113966307.1">
    <property type="nucleotide sequence ID" value="NZ_QNRP01000004.1"/>
</dbReference>
<dbReference type="Proteomes" id="UP000252249">
    <property type="component" value="Unassembled WGS sequence"/>
</dbReference>
<feature type="domain" description="Thioredoxin" evidence="1">
    <location>
        <begin position="49"/>
        <end position="186"/>
    </location>
</feature>
<dbReference type="InterPro" id="IPR013766">
    <property type="entry name" value="Thioredoxin_domain"/>
</dbReference>